<evidence type="ECO:0000313" key="2">
    <source>
        <dbReference type="Proteomes" id="UP000077177"/>
    </source>
</evidence>
<organism evidence="1 2">
    <name type="scientific">Flavisolibacter tropicus</name>
    <dbReference type="NCBI Taxonomy" id="1492898"/>
    <lineage>
        <taxon>Bacteria</taxon>
        <taxon>Pseudomonadati</taxon>
        <taxon>Bacteroidota</taxon>
        <taxon>Chitinophagia</taxon>
        <taxon>Chitinophagales</taxon>
        <taxon>Chitinophagaceae</taxon>
        <taxon>Flavisolibacter</taxon>
    </lineage>
</organism>
<reference evidence="2" key="1">
    <citation type="submission" date="2015-01" db="EMBL/GenBank/DDBJ databases">
        <title>Flavisolibacter sp./LCS9/ whole genome sequencing.</title>
        <authorList>
            <person name="Kim M.K."/>
            <person name="Srinivasan S."/>
            <person name="Lee J.-J."/>
        </authorList>
    </citation>
    <scope>NUCLEOTIDE SEQUENCE [LARGE SCALE GENOMIC DNA]</scope>
    <source>
        <strain evidence="2">LCS9</strain>
    </source>
</reference>
<evidence type="ECO:0000313" key="1">
    <source>
        <dbReference type="EMBL" id="ANE50860.1"/>
    </source>
</evidence>
<dbReference type="Proteomes" id="UP000077177">
    <property type="component" value="Chromosome"/>
</dbReference>
<dbReference type="KEGG" id="fla:SY85_10450"/>
<reference evidence="1 2" key="2">
    <citation type="journal article" date="2016" name="Int. J. Syst. Evol. Microbiol.">
        <title>Flavisolibacter tropicus sp. nov., isolated from tropical soil.</title>
        <authorList>
            <person name="Lee J.J."/>
            <person name="Kang M.S."/>
            <person name="Kim G.S."/>
            <person name="Lee C.S."/>
            <person name="Lim S."/>
            <person name="Lee J."/>
            <person name="Roh S.H."/>
            <person name="Kang H."/>
            <person name="Ha J.M."/>
            <person name="Bae S."/>
            <person name="Jung H.Y."/>
            <person name="Kim M.K."/>
        </authorList>
    </citation>
    <scope>NUCLEOTIDE SEQUENCE [LARGE SCALE GENOMIC DNA]</scope>
    <source>
        <strain evidence="1 2">LCS9</strain>
    </source>
</reference>
<dbReference type="AlphaFoldDB" id="A0A172TUZ5"/>
<sequence>MIIVFIVVLGIVLSISFVYMDHLEARKRNAALFYQFSKLGSRYGMSFTSQEMLAQRIIGLDAIMQKILVFEIQDNEFDWYLINLKEVKRCTVKRVYGRIDADAFDKKHIEDYLEMIALEFYFKDNQRSVALPFYIKLQNAPEEIPELENKAKDWEVILGKMLFREVKRA</sequence>
<proteinExistence type="predicted"/>
<keyword evidence="2" id="KW-1185">Reference proteome</keyword>
<protein>
    <submittedName>
        <fullName evidence="1">Uncharacterized protein</fullName>
    </submittedName>
</protein>
<accession>A0A172TUZ5</accession>
<dbReference type="EMBL" id="CP011390">
    <property type="protein sequence ID" value="ANE50860.1"/>
    <property type="molecule type" value="Genomic_DNA"/>
</dbReference>
<name>A0A172TUZ5_9BACT</name>
<gene>
    <name evidence="1" type="ORF">SY85_10450</name>
</gene>